<sequence>MQYSPFLSGLMGVCVGDALGVPVEFYSRSDCQDNPITTMVGYGTYNQPPGTWSDDSSLTFCLAESLCNGYNLHEIAKAFCKWIYEGYWTPYGNAFDIGGATRRAISRLREGVEPIAAGGTDIRDNGNGSLMRILPLAYCYKSLEFAELIKRVHDCSRLTHGHLRSQIACGIYISIAVGLLQGLDIKTAYIEGLKAVEAIYTKPPFKSELSEFERVWTGEIESLPEKAIASDGYVVHTLEASLWCLLNSSSYAEAVLTAVNLGSDTDTTGAVTGGLGGIYYGFEQIPSEWVEAIARREDIIDLANRLAKATENS</sequence>
<evidence type="ECO:0000313" key="3">
    <source>
        <dbReference type="EMBL" id="GCE94074.1"/>
    </source>
</evidence>
<dbReference type="InterPro" id="IPR050792">
    <property type="entry name" value="ADP-ribosylglycohydrolase"/>
</dbReference>
<protein>
    <submittedName>
        <fullName evidence="3">Ribosylglycohydrolase</fullName>
    </submittedName>
</protein>
<proteinExistence type="inferred from homology"/>
<accession>A0A5M3T3N3</accession>
<name>A0A5M3T3N3_LIMPL</name>
<keyword evidence="4" id="KW-1185">Reference proteome</keyword>
<dbReference type="Pfam" id="PF03747">
    <property type="entry name" value="ADP_ribosyl_GH"/>
    <property type="match status" value="1"/>
</dbReference>
<comment type="caution">
    <text evidence="3">The sequence shown here is derived from an EMBL/GenBank/DDBJ whole genome shotgun (WGS) entry which is preliminary data.</text>
</comment>
<keyword evidence="2" id="KW-0378">Hydrolase</keyword>
<reference evidence="3 4" key="1">
    <citation type="journal article" date="2019" name="J Genomics">
        <title>The Draft Genome of a Hydrogen-producing Cyanobacterium, Arthrospira platensis NIES-46.</title>
        <authorList>
            <person name="Suzuki S."/>
            <person name="Yamaguchi H."/>
            <person name="Kawachi M."/>
        </authorList>
    </citation>
    <scope>NUCLEOTIDE SEQUENCE [LARGE SCALE GENOMIC DNA]</scope>
    <source>
        <strain evidence="3 4">NIES-46</strain>
    </source>
</reference>
<organism evidence="3 4">
    <name type="scientific">Limnospira platensis NIES-46</name>
    <dbReference type="NCBI Taxonomy" id="1236695"/>
    <lineage>
        <taxon>Bacteria</taxon>
        <taxon>Bacillati</taxon>
        <taxon>Cyanobacteriota</taxon>
        <taxon>Cyanophyceae</taxon>
        <taxon>Oscillatoriophycideae</taxon>
        <taxon>Oscillatoriales</taxon>
        <taxon>Sirenicapillariaceae</taxon>
        <taxon>Limnospira</taxon>
    </lineage>
</organism>
<dbReference type="SUPFAM" id="SSF101478">
    <property type="entry name" value="ADP-ribosylglycohydrolase"/>
    <property type="match status" value="1"/>
</dbReference>
<dbReference type="RefSeq" id="WP_152088532.1">
    <property type="nucleotide sequence ID" value="NZ_BIMW01000089.1"/>
</dbReference>
<dbReference type="GeneID" id="301682982"/>
<gene>
    <name evidence="3" type="ORF">NIES46_21260</name>
</gene>
<dbReference type="PANTHER" id="PTHR16222:SF24">
    <property type="entry name" value="ADP-RIBOSYLHYDROLASE ARH3"/>
    <property type="match status" value="1"/>
</dbReference>
<dbReference type="Gene3D" id="1.10.4080.10">
    <property type="entry name" value="ADP-ribosylation/Crystallin J1"/>
    <property type="match status" value="1"/>
</dbReference>
<dbReference type="InterPro" id="IPR036705">
    <property type="entry name" value="Ribosyl_crysJ1_sf"/>
</dbReference>
<comment type="similarity">
    <text evidence="1">Belongs to the ADP-ribosylglycohydrolase family.</text>
</comment>
<evidence type="ECO:0000256" key="2">
    <source>
        <dbReference type="ARBA" id="ARBA00022801"/>
    </source>
</evidence>
<evidence type="ECO:0000256" key="1">
    <source>
        <dbReference type="ARBA" id="ARBA00010702"/>
    </source>
</evidence>
<evidence type="ECO:0000313" key="4">
    <source>
        <dbReference type="Proteomes" id="UP000326169"/>
    </source>
</evidence>
<dbReference type="EMBL" id="BIMW01000089">
    <property type="protein sequence ID" value="GCE94074.1"/>
    <property type="molecule type" value="Genomic_DNA"/>
</dbReference>
<dbReference type="InterPro" id="IPR005502">
    <property type="entry name" value="Ribosyl_crysJ1"/>
</dbReference>
<dbReference type="PANTHER" id="PTHR16222">
    <property type="entry name" value="ADP-RIBOSYLGLYCOHYDROLASE"/>
    <property type="match status" value="1"/>
</dbReference>
<dbReference type="Proteomes" id="UP000326169">
    <property type="component" value="Unassembled WGS sequence"/>
</dbReference>